<organism evidence="13 14">
    <name type="scientific">Coemansia interrupta</name>
    <dbReference type="NCBI Taxonomy" id="1126814"/>
    <lineage>
        <taxon>Eukaryota</taxon>
        <taxon>Fungi</taxon>
        <taxon>Fungi incertae sedis</taxon>
        <taxon>Zoopagomycota</taxon>
        <taxon>Kickxellomycotina</taxon>
        <taxon>Kickxellomycetes</taxon>
        <taxon>Kickxellales</taxon>
        <taxon>Kickxellaceae</taxon>
        <taxon>Coemansia</taxon>
    </lineage>
</organism>
<evidence type="ECO:0000256" key="7">
    <source>
        <dbReference type="ARBA" id="ARBA00022679"/>
    </source>
</evidence>
<gene>
    <name evidence="13" type="primary">PAPD4</name>
    <name evidence="13" type="ORF">GGI15_002998</name>
</gene>
<feature type="domain" description="PAP-associated" evidence="11">
    <location>
        <begin position="441"/>
        <end position="511"/>
    </location>
</feature>
<evidence type="ECO:0000256" key="10">
    <source>
        <dbReference type="SAM" id="MobiDB-lite"/>
    </source>
</evidence>
<dbReference type="Proteomes" id="UP001140172">
    <property type="component" value="Unassembled WGS sequence"/>
</dbReference>
<evidence type="ECO:0000256" key="5">
    <source>
        <dbReference type="ARBA" id="ARBA00012388"/>
    </source>
</evidence>
<dbReference type="GO" id="GO:0010605">
    <property type="term" value="P:negative regulation of macromolecule metabolic process"/>
    <property type="evidence" value="ECO:0007669"/>
    <property type="project" value="UniProtKB-ARBA"/>
</dbReference>
<name>A0A9W8LK10_9FUNG</name>
<dbReference type="PANTHER" id="PTHR12271">
    <property type="entry name" value="POLY A POLYMERASE CID PAP -RELATED"/>
    <property type="match status" value="1"/>
</dbReference>
<sequence>MEGTAKRSRRRRRSKSMPSVFASQATKLSSGFSRFPNVSKIYSALVAKKQEDALADRRHEILLAVAKIVGETGTDTYRGDSIWKRRELKDVASMLGMDYTEVKDQVKEGSAIFGDNLAVFSAFSSGPLLVEQSPNILRMIKKHRRGEQLQFINPLRQDCISTASYPQWNVPLLQWLNDRINAVCAEYTTSSANYNEVRNLTRRIKTAINSKIPNINVNVDLYGSRGYGICNDSSDVDMVITSATGTTVPLDQVFRVLKRLAGCRSAVHLAHARSPIIRFSYFNRQNQFLFQCDVSCENRVGLGKTRLISQYMRFDPRVAKVLTMVKIWGKKRQIADSNTLNSYGIMMMVLAYLISCKVVPPLQLINSSHPGPSFWTQHEYLLSSAENVNAVYTDNITTPERVGPATTYWRKAYPFLIGAKPEYYYKGNDASRWVSPNTQTVTELLYGFFHYYGNVFDPLTQAVSPRLGAIGIPRSYLQKLIAPDWKPLVNSPGSWHNKMRPLAIEDVFEPTVNCGRNAPPSWVVGFLWEMRRAAWILTPTQTSYSSNFSPIDRLIGDHTSPLYGSPIAWAPVYTTLLTWLEKTEKKGAAVTDSYWKQYSLINPENNKRAALSNRRR</sequence>
<dbReference type="AlphaFoldDB" id="A0A9W8LK10"/>
<accession>A0A9W8LK10</accession>
<dbReference type="PANTHER" id="PTHR12271:SF40">
    <property type="entry name" value="POLY(A) RNA POLYMERASE GLD2"/>
    <property type="match status" value="1"/>
</dbReference>
<dbReference type="GO" id="GO:0005737">
    <property type="term" value="C:cytoplasm"/>
    <property type="evidence" value="ECO:0007669"/>
    <property type="project" value="UniProtKB-SubCell"/>
</dbReference>
<evidence type="ECO:0000259" key="12">
    <source>
        <dbReference type="Pfam" id="PF22600"/>
    </source>
</evidence>
<dbReference type="Gene3D" id="1.10.1410.10">
    <property type="match status" value="1"/>
</dbReference>
<evidence type="ECO:0000256" key="2">
    <source>
        <dbReference type="ARBA" id="ARBA00001946"/>
    </source>
</evidence>
<comment type="subcellular location">
    <subcellularLocation>
        <location evidence="3">Cytoplasm</location>
    </subcellularLocation>
</comment>
<feature type="compositionally biased region" description="Basic residues" evidence="10">
    <location>
        <begin position="1"/>
        <end position="15"/>
    </location>
</feature>
<evidence type="ECO:0000256" key="3">
    <source>
        <dbReference type="ARBA" id="ARBA00004496"/>
    </source>
</evidence>
<dbReference type="EC" id="2.7.7.19" evidence="5"/>
<protein>
    <recommendedName>
        <fullName evidence="5">polynucleotide adenylyltransferase</fullName>
        <ecNumber evidence="5">2.7.7.19</ecNumber>
    </recommendedName>
</protein>
<evidence type="ECO:0000259" key="11">
    <source>
        <dbReference type="Pfam" id="PF03828"/>
    </source>
</evidence>
<dbReference type="Gene3D" id="3.30.460.10">
    <property type="entry name" value="Beta Polymerase, domain 2"/>
    <property type="match status" value="1"/>
</dbReference>
<dbReference type="GO" id="GO:0031123">
    <property type="term" value="P:RNA 3'-end processing"/>
    <property type="evidence" value="ECO:0007669"/>
    <property type="project" value="TreeGrafter"/>
</dbReference>
<dbReference type="InterPro" id="IPR054708">
    <property type="entry name" value="MTPAP-like_central"/>
</dbReference>
<comment type="similarity">
    <text evidence="4">Belongs to the DNA polymerase type-B-like family.</text>
</comment>
<evidence type="ECO:0000313" key="14">
    <source>
        <dbReference type="Proteomes" id="UP001140172"/>
    </source>
</evidence>
<comment type="cofactor">
    <cofactor evidence="1">
        <name>Mn(2+)</name>
        <dbReference type="ChEBI" id="CHEBI:29035"/>
    </cofactor>
</comment>
<keyword evidence="9" id="KW-0460">Magnesium</keyword>
<dbReference type="InterPro" id="IPR002058">
    <property type="entry name" value="PAP_assoc"/>
</dbReference>
<dbReference type="OrthoDB" id="2274644at2759"/>
<keyword evidence="7" id="KW-0808">Transferase</keyword>
<feature type="region of interest" description="Disordered" evidence="10">
    <location>
        <begin position="1"/>
        <end position="20"/>
    </location>
</feature>
<evidence type="ECO:0000256" key="4">
    <source>
        <dbReference type="ARBA" id="ARBA00008593"/>
    </source>
</evidence>
<dbReference type="InterPro" id="IPR043519">
    <property type="entry name" value="NT_sf"/>
</dbReference>
<evidence type="ECO:0000256" key="1">
    <source>
        <dbReference type="ARBA" id="ARBA00001936"/>
    </source>
</evidence>
<reference evidence="13" key="1">
    <citation type="submission" date="2022-07" db="EMBL/GenBank/DDBJ databases">
        <title>Phylogenomic reconstructions and comparative analyses of Kickxellomycotina fungi.</title>
        <authorList>
            <person name="Reynolds N.K."/>
            <person name="Stajich J.E."/>
            <person name="Barry K."/>
            <person name="Grigoriev I.V."/>
            <person name="Crous P."/>
            <person name="Smith M.E."/>
        </authorList>
    </citation>
    <scope>NUCLEOTIDE SEQUENCE</scope>
    <source>
        <strain evidence="13">BCRC 34489</strain>
    </source>
</reference>
<proteinExistence type="inferred from homology"/>
<feature type="domain" description="Poly(A) RNA polymerase mitochondrial-like central palm" evidence="12">
    <location>
        <begin position="176"/>
        <end position="312"/>
    </location>
</feature>
<dbReference type="Pfam" id="PF22600">
    <property type="entry name" value="MTPAP-like_central"/>
    <property type="match status" value="1"/>
</dbReference>
<keyword evidence="14" id="KW-1185">Reference proteome</keyword>
<evidence type="ECO:0000256" key="6">
    <source>
        <dbReference type="ARBA" id="ARBA00022490"/>
    </source>
</evidence>
<dbReference type="Pfam" id="PF03828">
    <property type="entry name" value="PAP_assoc"/>
    <property type="match status" value="1"/>
</dbReference>
<keyword evidence="6" id="KW-0963">Cytoplasm</keyword>
<dbReference type="GO" id="GO:1990817">
    <property type="term" value="F:poly(A) RNA polymerase activity"/>
    <property type="evidence" value="ECO:0007669"/>
    <property type="project" value="UniProtKB-EC"/>
</dbReference>
<dbReference type="SUPFAM" id="SSF81631">
    <property type="entry name" value="PAP/OAS1 substrate-binding domain"/>
    <property type="match status" value="1"/>
</dbReference>
<comment type="cofactor">
    <cofactor evidence="2">
        <name>Mg(2+)</name>
        <dbReference type="ChEBI" id="CHEBI:18420"/>
    </cofactor>
</comment>
<comment type="caution">
    <text evidence="13">The sequence shown here is derived from an EMBL/GenBank/DDBJ whole genome shotgun (WGS) entry which is preliminary data.</text>
</comment>
<evidence type="ECO:0000256" key="8">
    <source>
        <dbReference type="ARBA" id="ARBA00022723"/>
    </source>
</evidence>
<dbReference type="SUPFAM" id="SSF81301">
    <property type="entry name" value="Nucleotidyltransferase"/>
    <property type="match status" value="1"/>
</dbReference>
<dbReference type="EMBL" id="JANBUM010000184">
    <property type="protein sequence ID" value="KAJ2782156.1"/>
    <property type="molecule type" value="Genomic_DNA"/>
</dbReference>
<evidence type="ECO:0000256" key="9">
    <source>
        <dbReference type="ARBA" id="ARBA00022842"/>
    </source>
</evidence>
<keyword evidence="8" id="KW-0479">Metal-binding</keyword>
<evidence type="ECO:0000313" key="13">
    <source>
        <dbReference type="EMBL" id="KAJ2782156.1"/>
    </source>
</evidence>
<dbReference type="GO" id="GO:0046872">
    <property type="term" value="F:metal ion binding"/>
    <property type="evidence" value="ECO:0007669"/>
    <property type="project" value="UniProtKB-KW"/>
</dbReference>
<dbReference type="CDD" id="cd05402">
    <property type="entry name" value="NT_PAP_TUTase"/>
    <property type="match status" value="1"/>
</dbReference>